<dbReference type="AlphaFoldDB" id="A0AAE3SP86"/>
<dbReference type="Proteomes" id="UP001207116">
    <property type="component" value="Unassembled WGS sequence"/>
</dbReference>
<proteinExistence type="predicted"/>
<evidence type="ECO:0000313" key="3">
    <source>
        <dbReference type="Proteomes" id="UP001207116"/>
    </source>
</evidence>
<keyword evidence="1" id="KW-0472">Membrane</keyword>
<feature type="transmembrane region" description="Helical" evidence="1">
    <location>
        <begin position="30"/>
        <end position="50"/>
    </location>
</feature>
<name>A0AAE3SP86_9FLAO</name>
<gene>
    <name evidence="2" type="ORF">OO016_06455</name>
</gene>
<accession>A0AAE3SP86</accession>
<reference evidence="2" key="1">
    <citation type="submission" date="2022-11" db="EMBL/GenBank/DDBJ databases">
        <title>The characterization of three novel Bacteroidetes species and genomic analysis of their roles in tidal elemental geochemical cycles.</title>
        <authorList>
            <person name="Ma K.-J."/>
        </authorList>
    </citation>
    <scope>NUCLEOTIDE SEQUENCE</scope>
    <source>
        <strain evidence="2">M415</strain>
    </source>
</reference>
<dbReference type="Pfam" id="PF20532">
    <property type="entry name" value="DUF6747"/>
    <property type="match status" value="1"/>
</dbReference>
<sequence>MGALLLLKGIYLKAFDDCKPDYLVVLLKAYSVFCAFMLMVVFYAFFYRIFTGFEF</sequence>
<protein>
    <submittedName>
        <fullName evidence="2">Uncharacterized protein</fullName>
    </submittedName>
</protein>
<dbReference type="RefSeq" id="WP_266011735.1">
    <property type="nucleotide sequence ID" value="NZ_JAPFQP010000001.1"/>
</dbReference>
<comment type="caution">
    <text evidence="2">The sequence shown here is derived from an EMBL/GenBank/DDBJ whole genome shotgun (WGS) entry which is preliminary data.</text>
</comment>
<keyword evidence="1" id="KW-1133">Transmembrane helix</keyword>
<organism evidence="2 3">
    <name type="scientific">Lentiprolixibacter aurantiacus</name>
    <dbReference type="NCBI Taxonomy" id="2993939"/>
    <lineage>
        <taxon>Bacteria</taxon>
        <taxon>Pseudomonadati</taxon>
        <taxon>Bacteroidota</taxon>
        <taxon>Flavobacteriia</taxon>
        <taxon>Flavobacteriales</taxon>
        <taxon>Flavobacteriaceae</taxon>
        <taxon>Lentiprolixibacter</taxon>
    </lineage>
</organism>
<keyword evidence="1" id="KW-0812">Transmembrane</keyword>
<dbReference type="EMBL" id="JAPFQP010000001">
    <property type="protein sequence ID" value="MCX2719237.1"/>
    <property type="molecule type" value="Genomic_DNA"/>
</dbReference>
<evidence type="ECO:0000313" key="2">
    <source>
        <dbReference type="EMBL" id="MCX2719237.1"/>
    </source>
</evidence>
<evidence type="ECO:0000256" key="1">
    <source>
        <dbReference type="SAM" id="Phobius"/>
    </source>
</evidence>
<dbReference type="InterPro" id="IPR046635">
    <property type="entry name" value="DUF6747"/>
</dbReference>
<keyword evidence="3" id="KW-1185">Reference proteome</keyword>